<reference evidence="6 7" key="1">
    <citation type="submission" date="2019-04" db="EMBL/GenBank/DDBJ databases">
        <title>Genome sequencing of Clostridium botulinum Groups I-IV and Clostridium butyricum.</title>
        <authorList>
            <person name="Brunt J."/>
            <person name="Van Vliet A.H.M."/>
            <person name="Stringer S.C."/>
            <person name="Carter A.T."/>
            <person name="Peck M.W."/>
        </authorList>
    </citation>
    <scope>NUCLEOTIDE SEQUENCE [LARGE SCALE GENOMIC DNA]</scope>
    <source>
        <strain evidence="6 7">Colworth BL30</strain>
    </source>
</reference>
<dbReference type="AlphaFoldDB" id="A0A846J9T9"/>
<dbReference type="Proteomes" id="UP000480039">
    <property type="component" value="Unassembled WGS sequence"/>
</dbReference>
<evidence type="ECO:0000313" key="6">
    <source>
        <dbReference type="EMBL" id="NFJ10639.1"/>
    </source>
</evidence>
<evidence type="ECO:0000259" key="5">
    <source>
        <dbReference type="PROSITE" id="PS51900"/>
    </source>
</evidence>
<sequence length="473" mass="57235">MKILYEDLVSIKNEYDNLKSPTEANVKTFVVIPFLKLLGYKHYWMDIEGNAEICRSPKDIVLYVNDDKNNLFFIETKNKTTKIEPYIDQLLKYMHQKGIEWGLITNGNDYVLLNDISKLEFNEKIILRFNLNNILNYQQDIKIIEYFSYEYLFNRHYTKYFKYLPEFKKHLRKSKNLNEQSWRQYKSTLINYFIYLSNNHQKYDLHFIYPSDFKEFLKTDIYEKKNRNERHATSNTTIINKFNYLKSFVEFLNQNKYIKENCFENLVEDDILEGFSFDNKLSKYELLNNNEILNMFNLYTKKRNSKRNILILLIFLYTGLDIQEIQNIKDADINNRYLTINKRKIPLTEKLYNELKDYMNLKKSNKIKCEYLFYSKYSNKYDKLSGNTFIRIISFYVSEAKDIPKERKKLITPSFIRESLIKKMFKNGFTIEEIKYLTGLSLTSIGKYITNEDIANKIQLKDFYKRHPYKAFF</sequence>
<dbReference type="RefSeq" id="WP_012342355.1">
    <property type="nucleotide sequence ID" value="NZ_LIIQ01000051.1"/>
</dbReference>
<evidence type="ECO:0000259" key="4">
    <source>
        <dbReference type="PROSITE" id="PS51898"/>
    </source>
</evidence>
<dbReference type="CDD" id="cd00397">
    <property type="entry name" value="DNA_BRE_C"/>
    <property type="match status" value="1"/>
</dbReference>
<dbReference type="SUPFAM" id="SSF56349">
    <property type="entry name" value="DNA breaking-rejoining enzymes"/>
    <property type="match status" value="1"/>
</dbReference>
<dbReference type="InterPro" id="IPR002104">
    <property type="entry name" value="Integrase_catalytic"/>
</dbReference>
<comment type="caution">
    <text evidence="6">The sequence shown here is derived from an EMBL/GenBank/DDBJ whole genome shotgun (WGS) entry which is preliminary data.</text>
</comment>
<dbReference type="GO" id="GO:0015074">
    <property type="term" value="P:DNA integration"/>
    <property type="evidence" value="ECO:0007669"/>
    <property type="project" value="InterPro"/>
</dbReference>
<evidence type="ECO:0000256" key="3">
    <source>
        <dbReference type="PROSITE-ProRule" id="PRU01248"/>
    </source>
</evidence>
<keyword evidence="1 3" id="KW-0238">DNA-binding</keyword>
<evidence type="ECO:0000256" key="2">
    <source>
        <dbReference type="ARBA" id="ARBA00023172"/>
    </source>
</evidence>
<name>A0A846J9T9_CLOBO</name>
<feature type="domain" description="Tyr recombinase" evidence="4">
    <location>
        <begin position="282"/>
        <end position="465"/>
    </location>
</feature>
<dbReference type="PROSITE" id="PS51898">
    <property type="entry name" value="TYR_RECOMBINASE"/>
    <property type="match status" value="1"/>
</dbReference>
<keyword evidence="2" id="KW-0233">DNA recombination</keyword>
<dbReference type="Pfam" id="PF13588">
    <property type="entry name" value="HSDR_N_2"/>
    <property type="match status" value="1"/>
</dbReference>
<dbReference type="EMBL" id="SWQE01000017">
    <property type="protein sequence ID" value="NFJ10639.1"/>
    <property type="molecule type" value="Genomic_DNA"/>
</dbReference>
<dbReference type="InterPro" id="IPR010998">
    <property type="entry name" value="Integrase_recombinase_N"/>
</dbReference>
<dbReference type="Pfam" id="PF00589">
    <property type="entry name" value="Phage_integrase"/>
    <property type="match status" value="1"/>
</dbReference>
<dbReference type="Gene3D" id="1.10.443.10">
    <property type="entry name" value="Intergrase catalytic core"/>
    <property type="match status" value="1"/>
</dbReference>
<evidence type="ECO:0000256" key="1">
    <source>
        <dbReference type="ARBA" id="ARBA00023125"/>
    </source>
</evidence>
<dbReference type="InterPro" id="IPR013762">
    <property type="entry name" value="Integrase-like_cat_sf"/>
</dbReference>
<dbReference type="PROSITE" id="PS51900">
    <property type="entry name" value="CB"/>
    <property type="match status" value="1"/>
</dbReference>
<dbReference type="InterPro" id="IPR044068">
    <property type="entry name" value="CB"/>
</dbReference>
<dbReference type="GO" id="GO:0003677">
    <property type="term" value="F:DNA binding"/>
    <property type="evidence" value="ECO:0007669"/>
    <property type="project" value="UniProtKB-UniRule"/>
</dbReference>
<accession>A0A846J9T9</accession>
<dbReference type="InterPro" id="IPR029464">
    <property type="entry name" value="HSDR_N"/>
</dbReference>
<protein>
    <submittedName>
        <fullName evidence="6">Integrase</fullName>
    </submittedName>
</protein>
<dbReference type="Gene3D" id="1.10.150.130">
    <property type="match status" value="1"/>
</dbReference>
<proteinExistence type="predicted"/>
<dbReference type="InterPro" id="IPR011010">
    <property type="entry name" value="DNA_brk_join_enz"/>
</dbReference>
<feature type="domain" description="Core-binding (CB)" evidence="5">
    <location>
        <begin position="151"/>
        <end position="253"/>
    </location>
</feature>
<gene>
    <name evidence="6" type="ORF">FC871_19710</name>
</gene>
<dbReference type="GO" id="GO:0006310">
    <property type="term" value="P:DNA recombination"/>
    <property type="evidence" value="ECO:0007669"/>
    <property type="project" value="UniProtKB-KW"/>
</dbReference>
<organism evidence="6 7">
    <name type="scientific">Clostridium botulinum</name>
    <dbReference type="NCBI Taxonomy" id="1491"/>
    <lineage>
        <taxon>Bacteria</taxon>
        <taxon>Bacillati</taxon>
        <taxon>Bacillota</taxon>
        <taxon>Clostridia</taxon>
        <taxon>Eubacteriales</taxon>
        <taxon>Clostridiaceae</taxon>
        <taxon>Clostridium</taxon>
    </lineage>
</organism>
<evidence type="ECO:0000313" key="7">
    <source>
        <dbReference type="Proteomes" id="UP000480039"/>
    </source>
</evidence>